<proteinExistence type="predicted"/>
<dbReference type="Gene3D" id="2.60.40.1220">
    <property type="match status" value="1"/>
</dbReference>
<sequence length="120" mass="12776">MKSIASFCLFASLLFTASEASAALEQAALPPQQQEEMLAPANLELTFTGPVDLARSTAVLLDAEGTALPTGKPFLSGPEGSIFKIPLDPAMAPGLYTLDWRVLSMDGRSAEGQYQFRVDP</sequence>
<keyword evidence="5" id="KW-0614">Plasmid</keyword>
<dbReference type="InterPro" id="IPR007348">
    <property type="entry name" value="CopC_dom"/>
</dbReference>
<evidence type="ECO:0000259" key="4">
    <source>
        <dbReference type="Pfam" id="PF04234"/>
    </source>
</evidence>
<feature type="chain" id="PRO_5001586884" evidence="3">
    <location>
        <begin position="23"/>
        <end position="120"/>
    </location>
</feature>
<dbReference type="InterPro" id="IPR014756">
    <property type="entry name" value="Ig_E-set"/>
</dbReference>
<dbReference type="GO" id="GO:0046688">
    <property type="term" value="P:response to copper ion"/>
    <property type="evidence" value="ECO:0007669"/>
    <property type="project" value="InterPro"/>
</dbReference>
<keyword evidence="2" id="KW-0186">Copper</keyword>
<evidence type="ECO:0000256" key="3">
    <source>
        <dbReference type="SAM" id="SignalP"/>
    </source>
</evidence>
<reference evidence="5 6" key="1">
    <citation type="submission" date="2013-12" db="EMBL/GenBank/DDBJ databases">
        <title>Complete genome sequence of Rhizobium etli bv. mimosae IE4771.</title>
        <authorList>
            <person name="Bustos P."/>
            <person name="Santamaria R.I."/>
            <person name="Lozano L."/>
            <person name="Ormeno-Orrillo E."/>
            <person name="Rogel M.A."/>
            <person name="Romero D."/>
            <person name="Cevallos M.A."/>
            <person name="Martinez-Romero E."/>
            <person name="Gonzalez V."/>
        </authorList>
    </citation>
    <scope>NUCLEOTIDE SEQUENCE [LARGE SCALE GENOMIC DNA]</scope>
    <source>
        <strain evidence="5 6">IE4771</strain>
        <plasmid evidence="6">Plasmid pRetIE4771c</plasmid>
    </source>
</reference>
<organism evidence="5 6">
    <name type="scientific">Rhizobium etli bv. mimosae str. IE4771</name>
    <dbReference type="NCBI Taxonomy" id="1432050"/>
    <lineage>
        <taxon>Bacteria</taxon>
        <taxon>Pseudomonadati</taxon>
        <taxon>Pseudomonadota</taxon>
        <taxon>Alphaproteobacteria</taxon>
        <taxon>Hyphomicrobiales</taxon>
        <taxon>Rhizobiaceae</taxon>
        <taxon>Rhizobium/Agrobacterium group</taxon>
        <taxon>Rhizobium</taxon>
    </lineage>
</organism>
<dbReference type="OrthoDB" id="9796814at2"/>
<keyword evidence="1 3" id="KW-0732">Signal</keyword>
<dbReference type="KEGG" id="rei:IE4771_PC00214"/>
<dbReference type="GO" id="GO:0042597">
    <property type="term" value="C:periplasmic space"/>
    <property type="evidence" value="ECO:0007669"/>
    <property type="project" value="InterPro"/>
</dbReference>
<evidence type="ECO:0000313" key="6">
    <source>
        <dbReference type="Proteomes" id="UP000027180"/>
    </source>
</evidence>
<dbReference type="GO" id="GO:0005507">
    <property type="term" value="F:copper ion binding"/>
    <property type="evidence" value="ECO:0007669"/>
    <property type="project" value="InterPro"/>
</dbReference>
<dbReference type="AlphaFoldDB" id="A0A060I9E9"/>
<dbReference type="Proteomes" id="UP000027180">
    <property type="component" value="Plasmid pRetIE4771c"/>
</dbReference>
<feature type="signal peptide" evidence="3">
    <location>
        <begin position="1"/>
        <end position="22"/>
    </location>
</feature>
<dbReference type="RefSeq" id="WP_040141436.1">
    <property type="nucleotide sequence ID" value="NZ_CP006989.1"/>
</dbReference>
<dbReference type="HOGENOM" id="CLU_087859_4_1_5"/>
<name>A0A060I9E9_RHIET</name>
<protein>
    <submittedName>
        <fullName evidence="5">Immunoglobulin-like domain-containing protein</fullName>
    </submittedName>
</protein>
<geneLocation type="plasmid" evidence="5 6">
    <name>pRetIE4771c</name>
</geneLocation>
<accession>A0A060I9E9</accession>
<dbReference type="SUPFAM" id="SSF81296">
    <property type="entry name" value="E set domains"/>
    <property type="match status" value="1"/>
</dbReference>
<dbReference type="Pfam" id="PF04234">
    <property type="entry name" value="CopC"/>
    <property type="match status" value="1"/>
</dbReference>
<feature type="domain" description="CopC" evidence="4">
    <location>
        <begin position="31"/>
        <end position="118"/>
    </location>
</feature>
<gene>
    <name evidence="5" type="ORF">IE4771_PC00214</name>
</gene>
<dbReference type="EMBL" id="CP006989">
    <property type="protein sequence ID" value="AIC30339.1"/>
    <property type="molecule type" value="Genomic_DNA"/>
</dbReference>
<evidence type="ECO:0000313" key="5">
    <source>
        <dbReference type="EMBL" id="AIC30339.1"/>
    </source>
</evidence>
<evidence type="ECO:0000256" key="2">
    <source>
        <dbReference type="ARBA" id="ARBA00023008"/>
    </source>
</evidence>
<evidence type="ECO:0000256" key="1">
    <source>
        <dbReference type="ARBA" id="ARBA00022729"/>
    </source>
</evidence>
<dbReference type="InterPro" id="IPR014755">
    <property type="entry name" value="Cu-Rt/internalin_Ig-like"/>
</dbReference>